<dbReference type="GO" id="GO:0008763">
    <property type="term" value="F:UDP-N-acetylmuramate-L-alanine ligase activity"/>
    <property type="evidence" value="ECO:0007669"/>
    <property type="project" value="UniProtKB-EC"/>
</dbReference>
<dbReference type="Gene3D" id="3.90.190.20">
    <property type="entry name" value="Mur ligase, C-terminal domain"/>
    <property type="match status" value="1"/>
</dbReference>
<evidence type="ECO:0000256" key="5">
    <source>
        <dbReference type="ARBA" id="ARBA00022598"/>
    </source>
</evidence>
<dbReference type="GO" id="GO:0009252">
    <property type="term" value="P:peptidoglycan biosynthetic process"/>
    <property type="evidence" value="ECO:0007669"/>
    <property type="project" value="UniProtKB-UniPathway"/>
</dbReference>
<evidence type="ECO:0000313" key="14">
    <source>
        <dbReference type="EMBL" id="CAB5027783.1"/>
    </source>
</evidence>
<dbReference type="InterPro" id="IPR000713">
    <property type="entry name" value="Mur_ligase_N"/>
</dbReference>
<dbReference type="Pfam" id="PF01225">
    <property type="entry name" value="Mur_ligase"/>
    <property type="match status" value="1"/>
</dbReference>
<dbReference type="EC" id="6.3.2.8" evidence="3"/>
<keyword evidence="7" id="KW-0067">ATP-binding</keyword>
<dbReference type="Gene3D" id="3.40.1190.10">
    <property type="entry name" value="Mur-like, catalytic domain"/>
    <property type="match status" value="1"/>
</dbReference>
<keyword evidence="5" id="KW-0436">Ligase</keyword>
<comment type="pathway">
    <text evidence="2">Cell wall biogenesis; peptidoglycan biosynthesis.</text>
</comment>
<accession>A0A6J7EJA8</accession>
<dbReference type="Pfam" id="PF08245">
    <property type="entry name" value="Mur_ligase_M"/>
    <property type="match status" value="1"/>
</dbReference>
<dbReference type="InterPro" id="IPR036615">
    <property type="entry name" value="Mur_ligase_C_dom_sf"/>
</dbReference>
<keyword evidence="4" id="KW-0963">Cytoplasm</keyword>
<evidence type="ECO:0000313" key="12">
    <source>
        <dbReference type="EMBL" id="CAB4831494.1"/>
    </source>
</evidence>
<dbReference type="EMBL" id="CAFBLT010000003">
    <property type="protein sequence ID" value="CAB4883126.1"/>
    <property type="molecule type" value="Genomic_DNA"/>
</dbReference>
<dbReference type="AlphaFoldDB" id="A0A6J7EJA8"/>
<evidence type="ECO:0000259" key="10">
    <source>
        <dbReference type="Pfam" id="PF02875"/>
    </source>
</evidence>
<dbReference type="InterPro" id="IPR036565">
    <property type="entry name" value="Mur-like_cat_sf"/>
</dbReference>
<keyword evidence="6" id="KW-0547">Nucleotide-binding</keyword>
<dbReference type="InterPro" id="IPR013221">
    <property type="entry name" value="Mur_ligase_cen"/>
</dbReference>
<dbReference type="InterPro" id="IPR005758">
    <property type="entry name" value="UDP-N-AcMur_Ala_ligase_MurC"/>
</dbReference>
<evidence type="ECO:0000256" key="4">
    <source>
        <dbReference type="ARBA" id="ARBA00022490"/>
    </source>
</evidence>
<protein>
    <recommendedName>
        <fullName evidence="3">UDP-N-acetylmuramate--L-alanine ligase</fullName>
        <ecNumber evidence="3">6.3.2.8</ecNumber>
    </recommendedName>
</protein>
<dbReference type="PANTHER" id="PTHR43445">
    <property type="entry name" value="UDP-N-ACETYLMURAMATE--L-ALANINE LIGASE-RELATED"/>
    <property type="match status" value="1"/>
</dbReference>
<dbReference type="SUPFAM" id="SSF53623">
    <property type="entry name" value="MurD-like peptide ligases, catalytic domain"/>
    <property type="match status" value="1"/>
</dbReference>
<evidence type="ECO:0000256" key="6">
    <source>
        <dbReference type="ARBA" id="ARBA00022741"/>
    </source>
</evidence>
<evidence type="ECO:0000259" key="9">
    <source>
        <dbReference type="Pfam" id="PF01225"/>
    </source>
</evidence>
<dbReference type="NCBIfam" id="TIGR01082">
    <property type="entry name" value="murC"/>
    <property type="match status" value="1"/>
</dbReference>
<name>A0A6J7EJA8_9ZZZZ</name>
<dbReference type="GO" id="GO:0005524">
    <property type="term" value="F:ATP binding"/>
    <property type="evidence" value="ECO:0007669"/>
    <property type="project" value="UniProtKB-KW"/>
</dbReference>
<dbReference type="EMBL" id="CAFBPM010000014">
    <property type="protein sequence ID" value="CAB5027783.1"/>
    <property type="molecule type" value="Genomic_DNA"/>
</dbReference>
<evidence type="ECO:0000256" key="1">
    <source>
        <dbReference type="ARBA" id="ARBA00004496"/>
    </source>
</evidence>
<dbReference type="PANTHER" id="PTHR43445:SF3">
    <property type="entry name" value="UDP-N-ACETYLMURAMATE--L-ALANINE LIGASE"/>
    <property type="match status" value="1"/>
</dbReference>
<evidence type="ECO:0000256" key="2">
    <source>
        <dbReference type="ARBA" id="ARBA00004752"/>
    </source>
</evidence>
<feature type="domain" description="Mur ligase central" evidence="11">
    <location>
        <begin position="118"/>
        <end position="293"/>
    </location>
</feature>
<organism evidence="13">
    <name type="scientific">freshwater metagenome</name>
    <dbReference type="NCBI Taxonomy" id="449393"/>
    <lineage>
        <taxon>unclassified sequences</taxon>
        <taxon>metagenomes</taxon>
        <taxon>ecological metagenomes</taxon>
    </lineage>
</organism>
<evidence type="ECO:0000256" key="3">
    <source>
        <dbReference type="ARBA" id="ARBA00012211"/>
    </source>
</evidence>
<dbReference type="SUPFAM" id="SSF51984">
    <property type="entry name" value="MurCD N-terminal domain"/>
    <property type="match status" value="1"/>
</dbReference>
<evidence type="ECO:0000259" key="11">
    <source>
        <dbReference type="Pfam" id="PF08245"/>
    </source>
</evidence>
<proteinExistence type="inferred from homology"/>
<comment type="subcellular location">
    <subcellularLocation>
        <location evidence="1">Cytoplasm</location>
    </subcellularLocation>
</comment>
<dbReference type="EMBL" id="CAFABE010000061">
    <property type="protein sequence ID" value="CAB4831494.1"/>
    <property type="molecule type" value="Genomic_DNA"/>
</dbReference>
<dbReference type="GO" id="GO:0005737">
    <property type="term" value="C:cytoplasm"/>
    <property type="evidence" value="ECO:0007669"/>
    <property type="project" value="UniProtKB-SubCell"/>
</dbReference>
<dbReference type="Gene3D" id="3.40.50.720">
    <property type="entry name" value="NAD(P)-binding Rossmann-like Domain"/>
    <property type="match status" value="1"/>
</dbReference>
<feature type="domain" description="Mur ligase N-terminal catalytic" evidence="9">
    <location>
        <begin position="16"/>
        <end position="111"/>
    </location>
</feature>
<dbReference type="HAMAP" id="MF_00046">
    <property type="entry name" value="MurC"/>
    <property type="match status" value="1"/>
</dbReference>
<evidence type="ECO:0000256" key="8">
    <source>
        <dbReference type="ARBA" id="ARBA00047833"/>
    </source>
</evidence>
<evidence type="ECO:0000256" key="7">
    <source>
        <dbReference type="ARBA" id="ARBA00022840"/>
    </source>
</evidence>
<dbReference type="UniPathway" id="UPA00219"/>
<feature type="domain" description="Mur ligase C-terminal" evidence="10">
    <location>
        <begin position="315"/>
        <end position="446"/>
    </location>
</feature>
<reference evidence="13" key="1">
    <citation type="submission" date="2020-05" db="EMBL/GenBank/DDBJ databases">
        <authorList>
            <person name="Chiriac C."/>
            <person name="Salcher M."/>
            <person name="Ghai R."/>
            <person name="Kavagutti S V."/>
        </authorList>
    </citation>
    <scope>NUCLEOTIDE SEQUENCE</scope>
</reference>
<dbReference type="Pfam" id="PF02875">
    <property type="entry name" value="Mur_ligase_C"/>
    <property type="match status" value="1"/>
</dbReference>
<dbReference type="InterPro" id="IPR004101">
    <property type="entry name" value="Mur_ligase_C"/>
</dbReference>
<dbReference type="InterPro" id="IPR050061">
    <property type="entry name" value="MurCDEF_pg_biosynth"/>
</dbReference>
<dbReference type="SUPFAM" id="SSF53244">
    <property type="entry name" value="MurD-like peptide ligases, peptide-binding domain"/>
    <property type="match status" value="1"/>
</dbReference>
<comment type="catalytic activity">
    <reaction evidence="8">
        <text>UDP-N-acetyl-alpha-D-muramate + L-alanine + ATP = UDP-N-acetyl-alpha-D-muramoyl-L-alanine + ADP + phosphate + H(+)</text>
        <dbReference type="Rhea" id="RHEA:23372"/>
        <dbReference type="ChEBI" id="CHEBI:15378"/>
        <dbReference type="ChEBI" id="CHEBI:30616"/>
        <dbReference type="ChEBI" id="CHEBI:43474"/>
        <dbReference type="ChEBI" id="CHEBI:57972"/>
        <dbReference type="ChEBI" id="CHEBI:70757"/>
        <dbReference type="ChEBI" id="CHEBI:83898"/>
        <dbReference type="ChEBI" id="CHEBI:456216"/>
        <dbReference type="EC" id="6.3.2.8"/>
    </reaction>
</comment>
<sequence>MSELHEVIDLTVPASIHVVGVGGAGMSALAIVLAQMGHTVSGSDIHESQVFDQLRRAGVDVKTGHSESNRGDAHWVTSSPAVRENNVELTSARENGCRLMSRAEMLGALTRVAKTMAVAGTHGKTTTTSMLSLILVHAQRRPSFLIGAPLSGMGINAVWNEGSLLVLEADESYGSFGELEPWMSGVTNIEADHLDYYQTLSELEAAFERLCERTTGPVLYNADDEGAARVGRARHGIGVGIEKGNDVLVHGVSLERASSSFKLGLPSGSTLSLRIAAPGRHNVQNAALAAAMASVAGVDDEAVVEGLAHFTGVPRRFEFRGSASGITFVDDYAHLPSEVAATVAAGLAGGFTRVICVFQPHRYTRTQAVSQGFAHSFDGAHHVVVTPIYGSGEEPIPGVSGRLVAQAVTPHMSSGTVHFVEDPSLVVDEVLALLEPGDLCLTMGAGDLTELPERLIERLR</sequence>
<evidence type="ECO:0000313" key="13">
    <source>
        <dbReference type="EMBL" id="CAB4883126.1"/>
    </source>
</evidence>
<gene>
    <name evidence="12" type="ORF">UFOPK3164_01229</name>
    <name evidence="13" type="ORF">UFOPK3427_01724</name>
    <name evidence="14" type="ORF">UFOPK4112_01355</name>
</gene>